<proteinExistence type="predicted"/>
<evidence type="ECO:0000313" key="1">
    <source>
        <dbReference type="EMBL" id="SFS34426.1"/>
    </source>
</evidence>
<keyword evidence="2" id="KW-1185">Reference proteome</keyword>
<dbReference type="Proteomes" id="UP000198785">
    <property type="component" value="Unassembled WGS sequence"/>
</dbReference>
<protein>
    <submittedName>
        <fullName evidence="1">Uncharacterized protein</fullName>
    </submittedName>
</protein>
<gene>
    <name evidence="1" type="ORF">SAMN05660206_101249</name>
</gene>
<accession>A0A1I6P2J9</accession>
<name>A0A1I6P2J9_9SPHI</name>
<dbReference type="AlphaFoldDB" id="A0A1I6P2J9"/>
<dbReference type="RefSeq" id="WP_093363334.1">
    <property type="nucleotide sequence ID" value="NZ_FOZZ01000001.1"/>
</dbReference>
<evidence type="ECO:0000313" key="2">
    <source>
        <dbReference type="Proteomes" id="UP000198785"/>
    </source>
</evidence>
<sequence length="219" mass="25680">MIKRTLYLFIAAILCTSCREISKSITDTLQTNQEEKKETNVPKSNTANEFYSEDELAELGRSEQQRIFTADKEALQQAENSLRQRSEFQGKPIVIFRNAHFYNDGRIILTIQNPENPEFIDSYHYKNGQWGEPVRTTKADRVEERLISLDKVPFVNANKVYESIQQKLKEIDFEKPDITVYFVINKNKTRWYPGSIDTDRSRYSLEFNEDGTLINFKKD</sequence>
<dbReference type="OrthoDB" id="660752at2"/>
<dbReference type="EMBL" id="FOZZ01000001">
    <property type="protein sequence ID" value="SFS34426.1"/>
    <property type="molecule type" value="Genomic_DNA"/>
</dbReference>
<organism evidence="1 2">
    <name type="scientific">Sphingobacterium wenxiniae</name>
    <dbReference type="NCBI Taxonomy" id="683125"/>
    <lineage>
        <taxon>Bacteria</taxon>
        <taxon>Pseudomonadati</taxon>
        <taxon>Bacteroidota</taxon>
        <taxon>Sphingobacteriia</taxon>
        <taxon>Sphingobacteriales</taxon>
        <taxon>Sphingobacteriaceae</taxon>
        <taxon>Sphingobacterium</taxon>
    </lineage>
</organism>
<reference evidence="1 2" key="1">
    <citation type="submission" date="2016-10" db="EMBL/GenBank/DDBJ databases">
        <authorList>
            <person name="de Groot N.N."/>
        </authorList>
    </citation>
    <scope>NUCLEOTIDE SEQUENCE [LARGE SCALE GENOMIC DNA]</scope>
    <source>
        <strain evidence="1 2">DSM 22789</strain>
    </source>
</reference>